<accession>A0A6G1D5E4</accession>
<feature type="compositionally biased region" description="Basic and acidic residues" evidence="1">
    <location>
        <begin position="53"/>
        <end position="65"/>
    </location>
</feature>
<evidence type="ECO:0000313" key="3">
    <source>
        <dbReference type="Proteomes" id="UP000479710"/>
    </source>
</evidence>
<dbReference type="Proteomes" id="UP000479710">
    <property type="component" value="Unassembled WGS sequence"/>
</dbReference>
<comment type="caution">
    <text evidence="2">The sequence shown here is derived from an EMBL/GenBank/DDBJ whole genome shotgun (WGS) entry which is preliminary data.</text>
</comment>
<dbReference type="EMBL" id="SPHZ02000007">
    <property type="protein sequence ID" value="KAF0907542.1"/>
    <property type="molecule type" value="Genomic_DNA"/>
</dbReference>
<evidence type="ECO:0000313" key="2">
    <source>
        <dbReference type="EMBL" id="KAF0907542.1"/>
    </source>
</evidence>
<sequence>MPSRSRRFVDHRVPPLIASLLRASARRLPGPSRARDVSLLAAVQFRWLKRGNREEAAATGEEKGRSLAAGRKNGGSLAAGEENGEEKVAGDGSNTSEKALSWLLSTYLDVAEVRHDIATELKNVSQTLNAPESMIMPSI</sequence>
<evidence type="ECO:0000256" key="1">
    <source>
        <dbReference type="SAM" id="MobiDB-lite"/>
    </source>
</evidence>
<dbReference type="AlphaFoldDB" id="A0A6G1D5E4"/>
<gene>
    <name evidence="2" type="ORF">E2562_018355</name>
</gene>
<protein>
    <submittedName>
        <fullName evidence="2">Uncharacterized protein</fullName>
    </submittedName>
</protein>
<reference evidence="2 3" key="1">
    <citation type="submission" date="2019-11" db="EMBL/GenBank/DDBJ databases">
        <title>Whole genome sequence of Oryza granulata.</title>
        <authorList>
            <person name="Li W."/>
        </authorList>
    </citation>
    <scope>NUCLEOTIDE SEQUENCE [LARGE SCALE GENOMIC DNA]</scope>
    <source>
        <strain evidence="3">cv. Menghai</strain>
        <tissue evidence="2">Leaf</tissue>
    </source>
</reference>
<keyword evidence="3" id="KW-1185">Reference proteome</keyword>
<organism evidence="2 3">
    <name type="scientific">Oryza meyeriana var. granulata</name>
    <dbReference type="NCBI Taxonomy" id="110450"/>
    <lineage>
        <taxon>Eukaryota</taxon>
        <taxon>Viridiplantae</taxon>
        <taxon>Streptophyta</taxon>
        <taxon>Embryophyta</taxon>
        <taxon>Tracheophyta</taxon>
        <taxon>Spermatophyta</taxon>
        <taxon>Magnoliopsida</taxon>
        <taxon>Liliopsida</taxon>
        <taxon>Poales</taxon>
        <taxon>Poaceae</taxon>
        <taxon>BOP clade</taxon>
        <taxon>Oryzoideae</taxon>
        <taxon>Oryzeae</taxon>
        <taxon>Oryzinae</taxon>
        <taxon>Oryza</taxon>
        <taxon>Oryza meyeriana</taxon>
    </lineage>
</organism>
<name>A0A6G1D5E4_9ORYZ</name>
<proteinExistence type="predicted"/>
<feature type="region of interest" description="Disordered" evidence="1">
    <location>
        <begin position="53"/>
        <end position="94"/>
    </location>
</feature>